<dbReference type="InterPro" id="IPR036390">
    <property type="entry name" value="WH_DNA-bd_sf"/>
</dbReference>
<dbReference type="Gene3D" id="1.10.10.10">
    <property type="entry name" value="Winged helix-like DNA-binding domain superfamily/Winged helix DNA-binding domain"/>
    <property type="match status" value="1"/>
</dbReference>
<reference evidence="5 6" key="1">
    <citation type="submission" date="2018-12" db="EMBL/GenBank/DDBJ databases">
        <title>Draft genome sequence of Embleya hyalina NBRC 13850T.</title>
        <authorList>
            <person name="Komaki H."/>
            <person name="Hosoyama A."/>
            <person name="Kimura A."/>
            <person name="Ichikawa N."/>
            <person name="Tamura T."/>
        </authorList>
    </citation>
    <scope>NUCLEOTIDE SEQUENCE [LARGE SCALE GENOMIC DNA]</scope>
    <source>
        <strain evidence="5 6">NBRC 13850</strain>
    </source>
</reference>
<dbReference type="PROSITE" id="PS50949">
    <property type="entry name" value="HTH_GNTR"/>
    <property type="match status" value="1"/>
</dbReference>
<evidence type="ECO:0000256" key="1">
    <source>
        <dbReference type="ARBA" id="ARBA00023015"/>
    </source>
</evidence>
<dbReference type="PANTHER" id="PTHR43537:SF47">
    <property type="entry name" value="REGULATORY PROTEIN GNTR HTH"/>
    <property type="match status" value="1"/>
</dbReference>
<dbReference type="SUPFAM" id="SSF48008">
    <property type="entry name" value="GntR ligand-binding domain-like"/>
    <property type="match status" value="1"/>
</dbReference>
<dbReference type="GO" id="GO:0003700">
    <property type="term" value="F:DNA-binding transcription factor activity"/>
    <property type="evidence" value="ECO:0007669"/>
    <property type="project" value="InterPro"/>
</dbReference>
<dbReference type="SUPFAM" id="SSF46785">
    <property type="entry name" value="Winged helix' DNA-binding domain"/>
    <property type="match status" value="1"/>
</dbReference>
<keyword evidence="2" id="KW-0238">DNA-binding</keyword>
<dbReference type="Proteomes" id="UP000286931">
    <property type="component" value="Unassembled WGS sequence"/>
</dbReference>
<dbReference type="InterPro" id="IPR000524">
    <property type="entry name" value="Tscrpt_reg_HTH_GntR"/>
</dbReference>
<keyword evidence="1" id="KW-0805">Transcription regulation</keyword>
<dbReference type="SMART" id="SM00895">
    <property type="entry name" value="FCD"/>
    <property type="match status" value="1"/>
</dbReference>
<comment type="caution">
    <text evidence="5">The sequence shown here is derived from an EMBL/GenBank/DDBJ whole genome shotgun (WGS) entry which is preliminary data.</text>
</comment>
<feature type="domain" description="HTH gntR-type" evidence="4">
    <location>
        <begin position="56"/>
        <end position="124"/>
    </location>
</feature>
<proteinExistence type="predicted"/>
<evidence type="ECO:0000259" key="4">
    <source>
        <dbReference type="PROSITE" id="PS50949"/>
    </source>
</evidence>
<dbReference type="PRINTS" id="PR00035">
    <property type="entry name" value="HTHGNTR"/>
</dbReference>
<dbReference type="Pfam" id="PF07729">
    <property type="entry name" value="FCD"/>
    <property type="match status" value="1"/>
</dbReference>
<evidence type="ECO:0000313" key="5">
    <source>
        <dbReference type="EMBL" id="GCD95787.1"/>
    </source>
</evidence>
<sequence>MREVEWSHEHRLRRFAEQVGPTPEASARIEICDVQMSDVCMYALSMKQISTPRRSASLASQLVDSLRSHIEAGGWPVGTRIPPEQALMEELGVGRSTLREALGALVHLGLLEARVGDGTYVRASSELQSIMVRRAGSAQRDNVLELRTVLEEYASGAAALRRTEEQLSQLRELLADADAACAGADVAAAGNVDALFHRAVVRASGNDLLIEVYDHLGTALTAHLGGLSWDTAGAERHAALHRRLVDAIEARDESGARDAAAAIVGLTRDHEAEVSRTAEAK</sequence>
<evidence type="ECO:0000313" key="6">
    <source>
        <dbReference type="Proteomes" id="UP000286931"/>
    </source>
</evidence>
<dbReference type="PANTHER" id="PTHR43537">
    <property type="entry name" value="TRANSCRIPTIONAL REGULATOR, GNTR FAMILY"/>
    <property type="match status" value="1"/>
</dbReference>
<evidence type="ECO:0000256" key="3">
    <source>
        <dbReference type="ARBA" id="ARBA00023163"/>
    </source>
</evidence>
<protein>
    <submittedName>
        <fullName evidence="5">GntR family transcriptional regulator</fullName>
    </submittedName>
</protein>
<keyword evidence="6" id="KW-1185">Reference proteome</keyword>
<dbReference type="Pfam" id="PF00392">
    <property type="entry name" value="GntR"/>
    <property type="match status" value="1"/>
</dbReference>
<dbReference type="EMBL" id="BIFH01000018">
    <property type="protein sequence ID" value="GCD95787.1"/>
    <property type="molecule type" value="Genomic_DNA"/>
</dbReference>
<dbReference type="AlphaFoldDB" id="A0A401YMH4"/>
<keyword evidence="3" id="KW-0804">Transcription</keyword>
<gene>
    <name evidence="5" type="ORF">EHYA_03470</name>
</gene>
<evidence type="ECO:0000256" key="2">
    <source>
        <dbReference type="ARBA" id="ARBA00023125"/>
    </source>
</evidence>
<dbReference type="CDD" id="cd07377">
    <property type="entry name" value="WHTH_GntR"/>
    <property type="match status" value="1"/>
</dbReference>
<accession>A0A401YMH4</accession>
<name>A0A401YMH4_9ACTN</name>
<dbReference type="InterPro" id="IPR036388">
    <property type="entry name" value="WH-like_DNA-bd_sf"/>
</dbReference>
<dbReference type="SMART" id="SM00345">
    <property type="entry name" value="HTH_GNTR"/>
    <property type="match status" value="1"/>
</dbReference>
<dbReference type="InterPro" id="IPR011711">
    <property type="entry name" value="GntR_C"/>
</dbReference>
<dbReference type="InterPro" id="IPR008920">
    <property type="entry name" value="TF_FadR/GntR_C"/>
</dbReference>
<dbReference type="GO" id="GO:0003677">
    <property type="term" value="F:DNA binding"/>
    <property type="evidence" value="ECO:0007669"/>
    <property type="project" value="UniProtKB-KW"/>
</dbReference>
<dbReference type="Gene3D" id="1.20.120.530">
    <property type="entry name" value="GntR ligand-binding domain-like"/>
    <property type="match status" value="1"/>
</dbReference>
<organism evidence="5 6">
    <name type="scientific">Embleya hyalina</name>
    <dbReference type="NCBI Taxonomy" id="516124"/>
    <lineage>
        <taxon>Bacteria</taxon>
        <taxon>Bacillati</taxon>
        <taxon>Actinomycetota</taxon>
        <taxon>Actinomycetes</taxon>
        <taxon>Kitasatosporales</taxon>
        <taxon>Streptomycetaceae</taxon>
        <taxon>Embleya</taxon>
    </lineage>
</organism>